<comment type="caution">
    <text evidence="3">The sequence shown here is derived from an EMBL/GenBank/DDBJ whole genome shotgun (WGS) entry which is preliminary data.</text>
</comment>
<dbReference type="EMBL" id="JBHTFQ010000004">
    <property type="protein sequence ID" value="MFC7704421.1"/>
    <property type="molecule type" value="Genomic_DNA"/>
</dbReference>
<evidence type="ECO:0000259" key="2">
    <source>
        <dbReference type="Pfam" id="PF03795"/>
    </source>
</evidence>
<dbReference type="InterPro" id="IPR005545">
    <property type="entry name" value="YCII"/>
</dbReference>
<dbReference type="Gene3D" id="3.30.70.1060">
    <property type="entry name" value="Dimeric alpha+beta barrel"/>
    <property type="match status" value="1"/>
</dbReference>
<keyword evidence="4" id="KW-1185">Reference proteome</keyword>
<dbReference type="SUPFAM" id="SSF54909">
    <property type="entry name" value="Dimeric alpha+beta barrel"/>
    <property type="match status" value="1"/>
</dbReference>
<feature type="domain" description="YCII-related" evidence="2">
    <location>
        <begin position="1"/>
        <end position="87"/>
    </location>
</feature>
<evidence type="ECO:0000313" key="3">
    <source>
        <dbReference type="EMBL" id="MFC7704421.1"/>
    </source>
</evidence>
<gene>
    <name evidence="3" type="ORF">ACFQXB_09465</name>
</gene>
<sequence length="105" mass="10988">MFFLMHCLHHPGMDAARDEHRPAHRAWVGSGGGGIVSVLIGSALLDGGASVGNFGILEAPDAATARAFAEGDPFHRAGIVSSITLTPLPDSFQADRITNPMSPRL</sequence>
<evidence type="ECO:0000256" key="1">
    <source>
        <dbReference type="ARBA" id="ARBA00007689"/>
    </source>
</evidence>
<reference evidence="4" key="1">
    <citation type="journal article" date="2019" name="Int. J. Syst. Evol. Microbiol.">
        <title>The Global Catalogue of Microorganisms (GCM) 10K type strain sequencing project: providing services to taxonomists for standard genome sequencing and annotation.</title>
        <authorList>
            <consortium name="The Broad Institute Genomics Platform"/>
            <consortium name="The Broad Institute Genome Sequencing Center for Infectious Disease"/>
            <person name="Wu L."/>
            <person name="Ma J."/>
        </authorList>
    </citation>
    <scope>NUCLEOTIDE SEQUENCE [LARGE SCALE GENOMIC DNA]</scope>
    <source>
        <strain evidence="4">CGMCC 1.12750</strain>
    </source>
</reference>
<protein>
    <submittedName>
        <fullName evidence="3">YciI family protein</fullName>
    </submittedName>
</protein>
<accession>A0ABW2UI93</accession>
<dbReference type="RefSeq" id="WP_377402661.1">
    <property type="nucleotide sequence ID" value="NZ_JBHTFQ010000004.1"/>
</dbReference>
<organism evidence="3 4">
    <name type="scientific">Plastorhodobacter daqingensis</name>
    <dbReference type="NCBI Taxonomy" id="1387281"/>
    <lineage>
        <taxon>Bacteria</taxon>
        <taxon>Pseudomonadati</taxon>
        <taxon>Pseudomonadota</taxon>
        <taxon>Alphaproteobacteria</taxon>
        <taxon>Rhodobacterales</taxon>
        <taxon>Paracoccaceae</taxon>
        <taxon>Plastorhodobacter</taxon>
    </lineage>
</organism>
<name>A0ABW2UI93_9RHOB</name>
<dbReference type="Pfam" id="PF03795">
    <property type="entry name" value="YCII"/>
    <property type="match status" value="1"/>
</dbReference>
<proteinExistence type="inferred from homology"/>
<dbReference type="Proteomes" id="UP001596516">
    <property type="component" value="Unassembled WGS sequence"/>
</dbReference>
<evidence type="ECO:0000313" key="4">
    <source>
        <dbReference type="Proteomes" id="UP001596516"/>
    </source>
</evidence>
<dbReference type="InterPro" id="IPR011008">
    <property type="entry name" value="Dimeric_a/b-barrel"/>
</dbReference>
<comment type="similarity">
    <text evidence="1">Belongs to the YciI family.</text>
</comment>